<dbReference type="InterPro" id="IPR023393">
    <property type="entry name" value="START-like_dom_sf"/>
</dbReference>
<dbReference type="CDD" id="cd07814">
    <property type="entry name" value="SRPBCC_CalC_Aha1-like"/>
    <property type="match status" value="1"/>
</dbReference>
<protein>
    <submittedName>
        <fullName evidence="3">SRPBCC domain-containing protein</fullName>
    </submittedName>
</protein>
<comment type="caution">
    <text evidence="3">The sequence shown here is derived from an EMBL/GenBank/DDBJ whole genome shotgun (WGS) entry which is preliminary data.</text>
</comment>
<dbReference type="Proteomes" id="UP001551482">
    <property type="component" value="Unassembled WGS sequence"/>
</dbReference>
<dbReference type="InterPro" id="IPR013538">
    <property type="entry name" value="ASHA1/2-like_C"/>
</dbReference>
<evidence type="ECO:0000259" key="2">
    <source>
        <dbReference type="Pfam" id="PF08327"/>
    </source>
</evidence>
<evidence type="ECO:0000256" key="1">
    <source>
        <dbReference type="ARBA" id="ARBA00006817"/>
    </source>
</evidence>
<dbReference type="Gene3D" id="3.30.530.20">
    <property type="match status" value="1"/>
</dbReference>
<feature type="domain" description="Activator of Hsp90 ATPase homologue 1/2-like C-terminal" evidence="2">
    <location>
        <begin position="23"/>
        <end position="133"/>
    </location>
</feature>
<sequence>MTREVGKTQDVGYEIGVSKTLPYPASVVWEFLTDDDGLAVWLGPGAELGREKGTPYRTDDGTEGELRSWREMDRVRLTWRPAGWDHDTTVQVAIRASGEKTMLRFHQEWLADGRERERQREHWKAVMDAVVAALREEPSDD</sequence>
<keyword evidence="4" id="KW-1185">Reference proteome</keyword>
<dbReference type="RefSeq" id="WP_358357774.1">
    <property type="nucleotide sequence ID" value="NZ_JBEZFP010000072.1"/>
</dbReference>
<organism evidence="3 4">
    <name type="scientific">Streptodolium elevatio</name>
    <dbReference type="NCBI Taxonomy" id="3157996"/>
    <lineage>
        <taxon>Bacteria</taxon>
        <taxon>Bacillati</taxon>
        <taxon>Actinomycetota</taxon>
        <taxon>Actinomycetes</taxon>
        <taxon>Kitasatosporales</taxon>
        <taxon>Streptomycetaceae</taxon>
        <taxon>Streptodolium</taxon>
    </lineage>
</organism>
<dbReference type="SUPFAM" id="SSF55961">
    <property type="entry name" value="Bet v1-like"/>
    <property type="match status" value="1"/>
</dbReference>
<evidence type="ECO:0000313" key="4">
    <source>
        <dbReference type="Proteomes" id="UP001551482"/>
    </source>
</evidence>
<dbReference type="Pfam" id="PF08327">
    <property type="entry name" value="AHSA1"/>
    <property type="match status" value="1"/>
</dbReference>
<gene>
    <name evidence="3" type="ORF">AB0C36_25270</name>
</gene>
<proteinExistence type="inferred from homology"/>
<name>A0ABV3DM27_9ACTN</name>
<reference evidence="3 4" key="1">
    <citation type="submission" date="2024-06" db="EMBL/GenBank/DDBJ databases">
        <title>The Natural Products Discovery Center: Release of the First 8490 Sequenced Strains for Exploring Actinobacteria Biosynthetic Diversity.</title>
        <authorList>
            <person name="Kalkreuter E."/>
            <person name="Kautsar S.A."/>
            <person name="Yang D."/>
            <person name="Bader C.D."/>
            <person name="Teijaro C.N."/>
            <person name="Fluegel L."/>
            <person name="Davis C.M."/>
            <person name="Simpson J.R."/>
            <person name="Lauterbach L."/>
            <person name="Steele A.D."/>
            <person name="Gui C."/>
            <person name="Meng S."/>
            <person name="Li G."/>
            <person name="Viehrig K."/>
            <person name="Ye F."/>
            <person name="Su P."/>
            <person name="Kiefer A.F."/>
            <person name="Nichols A."/>
            <person name="Cepeda A.J."/>
            <person name="Yan W."/>
            <person name="Fan B."/>
            <person name="Jiang Y."/>
            <person name="Adhikari A."/>
            <person name="Zheng C.-J."/>
            <person name="Schuster L."/>
            <person name="Cowan T.M."/>
            <person name="Smanski M.J."/>
            <person name="Chevrette M.G."/>
            <person name="De Carvalho L.P.S."/>
            <person name="Shen B."/>
        </authorList>
    </citation>
    <scope>NUCLEOTIDE SEQUENCE [LARGE SCALE GENOMIC DNA]</scope>
    <source>
        <strain evidence="3 4">NPDC048946</strain>
    </source>
</reference>
<comment type="similarity">
    <text evidence="1">Belongs to the AHA1 family.</text>
</comment>
<accession>A0ABV3DM27</accession>
<dbReference type="EMBL" id="JBEZFP010000072">
    <property type="protein sequence ID" value="MEU8136810.1"/>
    <property type="molecule type" value="Genomic_DNA"/>
</dbReference>
<evidence type="ECO:0000313" key="3">
    <source>
        <dbReference type="EMBL" id="MEU8136810.1"/>
    </source>
</evidence>